<evidence type="ECO:0000259" key="2">
    <source>
        <dbReference type="Pfam" id="PF03795"/>
    </source>
</evidence>
<dbReference type="PANTHER" id="PTHR35174:SF3">
    <property type="entry name" value="BLL7171 PROTEIN"/>
    <property type="match status" value="1"/>
</dbReference>
<comment type="similarity">
    <text evidence="1">Belongs to the YciI family.</text>
</comment>
<gene>
    <name evidence="3" type="ORF">C1I95_15525</name>
</gene>
<dbReference type="Proteomes" id="UP000248924">
    <property type="component" value="Unassembled WGS sequence"/>
</dbReference>
<dbReference type="InterPro" id="IPR011008">
    <property type="entry name" value="Dimeric_a/b-barrel"/>
</dbReference>
<sequence length="159" mass="17199">MWPAIRSLSTCYNSASGQGLPSCHLSDNTDFPEGCHMKYLMLIYGNEDVWGALPDGDLATLIGKVDAFNEALRASGELVDVQGLESPARAVRMRGDTPVVTDGPYLEAKEYVGSYFVVDVDSEQRALEIARSYPGLRLGAGIGGGIEIWPLMARDGDDR</sequence>
<keyword evidence="4" id="KW-1185">Reference proteome</keyword>
<dbReference type="SUPFAM" id="SSF54909">
    <property type="entry name" value="Dimeric alpha+beta barrel"/>
    <property type="match status" value="1"/>
</dbReference>
<evidence type="ECO:0000313" key="3">
    <source>
        <dbReference type="EMBL" id="PZG17467.1"/>
    </source>
</evidence>
<feature type="domain" description="YCII-related" evidence="2">
    <location>
        <begin position="37"/>
        <end position="140"/>
    </location>
</feature>
<comment type="caution">
    <text evidence="3">The sequence shown here is derived from an EMBL/GenBank/DDBJ whole genome shotgun (WGS) entry which is preliminary data.</text>
</comment>
<dbReference type="InterPro" id="IPR005545">
    <property type="entry name" value="YCII"/>
</dbReference>
<dbReference type="PANTHER" id="PTHR35174">
    <property type="entry name" value="BLL7171 PROTEIN-RELATED"/>
    <property type="match status" value="1"/>
</dbReference>
<protein>
    <recommendedName>
        <fullName evidence="2">YCII-related domain-containing protein</fullName>
    </recommendedName>
</protein>
<evidence type="ECO:0000256" key="1">
    <source>
        <dbReference type="ARBA" id="ARBA00007689"/>
    </source>
</evidence>
<accession>A0A2W2F7E0</accession>
<dbReference type="Pfam" id="PF03795">
    <property type="entry name" value="YCII"/>
    <property type="match status" value="1"/>
</dbReference>
<dbReference type="AlphaFoldDB" id="A0A2W2F7E0"/>
<reference evidence="3 4" key="1">
    <citation type="submission" date="2018-01" db="EMBL/GenBank/DDBJ databases">
        <title>Draft genome sequence of Jishengella sp. NA12.</title>
        <authorList>
            <person name="Sahin N."/>
            <person name="Ay H."/>
            <person name="Saygin H."/>
        </authorList>
    </citation>
    <scope>NUCLEOTIDE SEQUENCE [LARGE SCALE GENOMIC DNA]</scope>
    <source>
        <strain evidence="3 4">NA12</strain>
    </source>
</reference>
<evidence type="ECO:0000313" key="4">
    <source>
        <dbReference type="Proteomes" id="UP000248924"/>
    </source>
</evidence>
<dbReference type="Gene3D" id="3.30.70.1060">
    <property type="entry name" value="Dimeric alpha+beta barrel"/>
    <property type="match status" value="1"/>
</dbReference>
<name>A0A2W2F7E0_9ACTN</name>
<proteinExistence type="inferred from homology"/>
<organism evidence="3 4">
    <name type="scientific">Micromonospora craterilacus</name>
    <dbReference type="NCBI Taxonomy" id="1655439"/>
    <lineage>
        <taxon>Bacteria</taxon>
        <taxon>Bacillati</taxon>
        <taxon>Actinomycetota</taxon>
        <taxon>Actinomycetes</taxon>
        <taxon>Micromonosporales</taxon>
        <taxon>Micromonosporaceae</taxon>
        <taxon>Micromonospora</taxon>
    </lineage>
</organism>
<dbReference type="EMBL" id="POTY01000087">
    <property type="protein sequence ID" value="PZG17467.1"/>
    <property type="molecule type" value="Genomic_DNA"/>
</dbReference>